<evidence type="ECO:0000313" key="6">
    <source>
        <dbReference type="EMBL" id="BBB92175.1"/>
    </source>
</evidence>
<dbReference type="RefSeq" id="WP_126309106.1">
    <property type="nucleotide sequence ID" value="NZ_AP018449.1"/>
</dbReference>
<sequence length="215" mass="22633">MEYIMDPGLIETRSMEIIGSYLDELGLELSPAAVKVYSRIIHAAGDPDYAKHIRIHPDAITAGCAALAAGRDIYCDVEMVRTGINKRLSSYGGKVYCLIGSEETARLAKSVITRAMSAAIRQFGGQLDGVIVAIGNAPAALFELSTLMERTGIRPALVIGVPAGFVGAAESKALLHAASPVPYITVLGNKGGSPIAVAALDALWYMTETVSNNVI</sequence>
<dbReference type="InterPro" id="IPR003722">
    <property type="entry name" value="Cbl_synth_CobH/CbiC"/>
</dbReference>
<dbReference type="AlphaFoldDB" id="A0A348AM77"/>
<dbReference type="PANTHER" id="PTHR43588:SF1">
    <property type="entry name" value="COBALT-PRECORRIN-8 METHYLMUTASE"/>
    <property type="match status" value="1"/>
</dbReference>
<dbReference type="GO" id="GO:0016993">
    <property type="term" value="F:precorrin-8X methylmutase activity"/>
    <property type="evidence" value="ECO:0007669"/>
    <property type="project" value="UniProtKB-EC"/>
</dbReference>
<keyword evidence="3" id="KW-0169">Cobalamin biosynthesis</keyword>
<keyword evidence="7" id="KW-1185">Reference proteome</keyword>
<comment type="pathway">
    <text evidence="1">Cofactor biosynthesis; adenosylcobalamin biosynthesis.</text>
</comment>
<dbReference type="KEGG" id="mana:MAMMFC1_02860"/>
<dbReference type="SUPFAM" id="SSF63965">
    <property type="entry name" value="Precorrin-8X methylmutase CbiC/CobH"/>
    <property type="match status" value="1"/>
</dbReference>
<gene>
    <name evidence="6" type="primary">cobH_3</name>
    <name evidence="6" type="ORF">MAMMFC1_02860</name>
</gene>
<dbReference type="PANTHER" id="PTHR43588">
    <property type="entry name" value="COBALT-PRECORRIN-8 METHYLMUTASE"/>
    <property type="match status" value="1"/>
</dbReference>
<dbReference type="GO" id="GO:0009236">
    <property type="term" value="P:cobalamin biosynthetic process"/>
    <property type="evidence" value="ECO:0007669"/>
    <property type="project" value="UniProtKB-UniPathway"/>
</dbReference>
<dbReference type="UniPathway" id="UPA00148"/>
<proteinExistence type="inferred from homology"/>
<keyword evidence="4 6" id="KW-0413">Isomerase</keyword>
<evidence type="ECO:0000256" key="4">
    <source>
        <dbReference type="ARBA" id="ARBA00023235"/>
    </source>
</evidence>
<dbReference type="EC" id="5.4.99.61" evidence="6"/>
<evidence type="ECO:0000256" key="1">
    <source>
        <dbReference type="ARBA" id="ARBA00004953"/>
    </source>
</evidence>
<protein>
    <submittedName>
        <fullName evidence="6">Precorrin-8X methylmutase</fullName>
        <ecNumber evidence="6">5.4.99.61</ecNumber>
    </submittedName>
</protein>
<feature type="domain" description="Cobalamin biosynthesis precorrin-8X methylmutase CobH/CbiC" evidence="5">
    <location>
        <begin position="10"/>
        <end position="206"/>
    </location>
</feature>
<evidence type="ECO:0000313" key="7">
    <source>
        <dbReference type="Proteomes" id="UP000276437"/>
    </source>
</evidence>
<accession>A0A348AM77</accession>
<organism evidence="6 7">
    <name type="scientific">Methylomusa anaerophila</name>
    <dbReference type="NCBI Taxonomy" id="1930071"/>
    <lineage>
        <taxon>Bacteria</taxon>
        <taxon>Bacillati</taxon>
        <taxon>Bacillota</taxon>
        <taxon>Negativicutes</taxon>
        <taxon>Selenomonadales</taxon>
        <taxon>Sporomusaceae</taxon>
        <taxon>Methylomusa</taxon>
    </lineage>
</organism>
<evidence type="ECO:0000259" key="5">
    <source>
        <dbReference type="Pfam" id="PF02570"/>
    </source>
</evidence>
<dbReference type="EMBL" id="AP018449">
    <property type="protein sequence ID" value="BBB92175.1"/>
    <property type="molecule type" value="Genomic_DNA"/>
</dbReference>
<comment type="similarity">
    <text evidence="2">Belongs to the CobH/CbiC family.</text>
</comment>
<dbReference type="InterPro" id="IPR036588">
    <property type="entry name" value="CobH/CbiC_sf"/>
</dbReference>
<dbReference type="Proteomes" id="UP000276437">
    <property type="component" value="Chromosome"/>
</dbReference>
<dbReference type="Pfam" id="PF02570">
    <property type="entry name" value="CbiC"/>
    <property type="match status" value="1"/>
</dbReference>
<evidence type="ECO:0000256" key="3">
    <source>
        <dbReference type="ARBA" id="ARBA00022573"/>
    </source>
</evidence>
<dbReference type="OrthoDB" id="9780708at2"/>
<evidence type="ECO:0000256" key="2">
    <source>
        <dbReference type="ARBA" id="ARBA00009774"/>
    </source>
</evidence>
<name>A0A348AM77_9FIRM</name>
<dbReference type="Gene3D" id="3.40.50.10230">
    <property type="entry name" value="Cobalamin biosynthesis CobH/CbiC, precorrin-8X methylmutase"/>
    <property type="match status" value="1"/>
</dbReference>
<reference evidence="6 7" key="1">
    <citation type="journal article" date="2018" name="Int. J. Syst. Evol. Microbiol.">
        <title>Methylomusa anaerophila gen. nov., sp. nov., an anaerobic methanol-utilizing bacterium isolated from a microbial fuel cell.</title>
        <authorList>
            <person name="Amano N."/>
            <person name="Yamamuro A."/>
            <person name="Miyahara M."/>
            <person name="Kouzuma A."/>
            <person name="Abe T."/>
            <person name="Watanabe K."/>
        </authorList>
    </citation>
    <scope>NUCLEOTIDE SEQUENCE [LARGE SCALE GENOMIC DNA]</scope>
    <source>
        <strain evidence="6 7">MMFC1</strain>
    </source>
</reference>